<proteinExistence type="predicted"/>
<gene>
    <name evidence="1" type="ORF">CDAR_289731</name>
</gene>
<evidence type="ECO:0000313" key="2">
    <source>
        <dbReference type="Proteomes" id="UP001054837"/>
    </source>
</evidence>
<dbReference type="EMBL" id="BPLQ01015260">
    <property type="protein sequence ID" value="GIY86914.1"/>
    <property type="molecule type" value="Genomic_DNA"/>
</dbReference>
<sequence length="89" mass="10350">MSCRDFVKKQYSLLCEAKVLLSREEGHQTFCLVKRDGGFRWVMLLLWKCGRSNLSAVFVWGQQEWRRGKREFNAGLIGDPAAKEMDHAE</sequence>
<dbReference type="AlphaFoldDB" id="A0AAV4WZ78"/>
<name>A0AAV4WZ78_9ARAC</name>
<reference evidence="1 2" key="1">
    <citation type="submission" date="2021-06" db="EMBL/GenBank/DDBJ databases">
        <title>Caerostris darwini draft genome.</title>
        <authorList>
            <person name="Kono N."/>
            <person name="Arakawa K."/>
        </authorList>
    </citation>
    <scope>NUCLEOTIDE SEQUENCE [LARGE SCALE GENOMIC DNA]</scope>
</reference>
<evidence type="ECO:0000313" key="1">
    <source>
        <dbReference type="EMBL" id="GIY86914.1"/>
    </source>
</evidence>
<keyword evidence="2" id="KW-1185">Reference proteome</keyword>
<comment type="caution">
    <text evidence="1">The sequence shown here is derived from an EMBL/GenBank/DDBJ whole genome shotgun (WGS) entry which is preliminary data.</text>
</comment>
<organism evidence="1 2">
    <name type="scientific">Caerostris darwini</name>
    <dbReference type="NCBI Taxonomy" id="1538125"/>
    <lineage>
        <taxon>Eukaryota</taxon>
        <taxon>Metazoa</taxon>
        <taxon>Ecdysozoa</taxon>
        <taxon>Arthropoda</taxon>
        <taxon>Chelicerata</taxon>
        <taxon>Arachnida</taxon>
        <taxon>Araneae</taxon>
        <taxon>Araneomorphae</taxon>
        <taxon>Entelegynae</taxon>
        <taxon>Araneoidea</taxon>
        <taxon>Araneidae</taxon>
        <taxon>Caerostris</taxon>
    </lineage>
</organism>
<dbReference type="Proteomes" id="UP001054837">
    <property type="component" value="Unassembled WGS sequence"/>
</dbReference>
<protein>
    <submittedName>
        <fullName evidence="1">Uncharacterized protein</fullName>
    </submittedName>
</protein>
<accession>A0AAV4WZ78</accession>